<dbReference type="Pfam" id="PF00239">
    <property type="entry name" value="Resolvase"/>
    <property type="match status" value="1"/>
</dbReference>
<keyword evidence="2" id="KW-0229">DNA integration</keyword>
<dbReference type="Gene3D" id="3.40.50.1390">
    <property type="entry name" value="Resolvase, N-terminal catalytic domain"/>
    <property type="match status" value="1"/>
</dbReference>
<evidence type="ECO:0000256" key="3">
    <source>
        <dbReference type="ARBA" id="ARBA00023100"/>
    </source>
</evidence>
<evidence type="ECO:0000256" key="2">
    <source>
        <dbReference type="ARBA" id="ARBA00022908"/>
    </source>
</evidence>
<keyword evidence="4" id="KW-0238">DNA-binding</keyword>
<dbReference type="PROSITE" id="PS00398">
    <property type="entry name" value="RECOMBINASES_2"/>
    <property type="match status" value="1"/>
</dbReference>
<dbReference type="InterPro" id="IPR036162">
    <property type="entry name" value="Resolvase-like_N_sf"/>
</dbReference>
<dbReference type="PANTHER" id="PTHR30461">
    <property type="entry name" value="DNA-INVERTASE FROM LAMBDOID PROPHAGE"/>
    <property type="match status" value="1"/>
</dbReference>
<feature type="domain" description="Resolvase/invertase-type recombinase catalytic" evidence="8">
    <location>
        <begin position="1"/>
        <end position="135"/>
    </location>
</feature>
<dbReference type="AlphaFoldDB" id="A0A0J7XIU9"/>
<keyword evidence="5" id="KW-0233">DNA recombination</keyword>
<dbReference type="EMBL" id="JACT01000009">
    <property type="protein sequence ID" value="KMS51569.1"/>
    <property type="molecule type" value="Genomic_DNA"/>
</dbReference>
<feature type="active site" description="O-(5'-phospho-DNA)-serine intermediate" evidence="6 7">
    <location>
        <position position="9"/>
    </location>
</feature>
<name>A0A0J7XIU9_9SPHN</name>
<organism evidence="9 10">
    <name type="scientific">Sphingobium cupriresistens LL01</name>
    <dbReference type="NCBI Taxonomy" id="1420583"/>
    <lineage>
        <taxon>Bacteria</taxon>
        <taxon>Pseudomonadati</taxon>
        <taxon>Pseudomonadota</taxon>
        <taxon>Alphaproteobacteria</taxon>
        <taxon>Sphingomonadales</taxon>
        <taxon>Sphingomonadaceae</taxon>
        <taxon>Sphingobium</taxon>
    </lineage>
</organism>
<dbReference type="GO" id="GO:0015074">
    <property type="term" value="P:DNA integration"/>
    <property type="evidence" value="ECO:0007669"/>
    <property type="project" value="UniProtKB-KW"/>
</dbReference>
<keyword evidence="10" id="KW-1185">Reference proteome</keyword>
<dbReference type="PROSITE" id="PS00397">
    <property type="entry name" value="RECOMBINASES_1"/>
    <property type="match status" value="1"/>
</dbReference>
<dbReference type="InterPro" id="IPR006118">
    <property type="entry name" value="Recombinase_CS"/>
</dbReference>
<comment type="similarity">
    <text evidence="1">Belongs to the site-specific recombinase resolvase family.</text>
</comment>
<dbReference type="InterPro" id="IPR050639">
    <property type="entry name" value="SSR_resolvase"/>
</dbReference>
<evidence type="ECO:0000256" key="4">
    <source>
        <dbReference type="ARBA" id="ARBA00023125"/>
    </source>
</evidence>
<proteinExistence type="inferred from homology"/>
<sequence length="193" mass="21230">MKIGYARVSTGEQNLALQIDALRAAGAERIFEDKGVSGSTVFKPAYGDMLRHARAGDEIMVWRLDRLGRSLPGLIIELEMLGSLGVGFRSLTEQIETVTPAGRLFFHMVGAFAQFERDVIRERTNAGIQAARRAGKKLGRPVSINEDQWKQAKTLLAEPHKMSVVAVAGLLNVTRQAIYKRLSAEKLAEPVEA</sequence>
<evidence type="ECO:0000256" key="7">
    <source>
        <dbReference type="PROSITE-ProRule" id="PRU10137"/>
    </source>
</evidence>
<dbReference type="Proteomes" id="UP000052232">
    <property type="component" value="Unassembled WGS sequence"/>
</dbReference>
<dbReference type="InterPro" id="IPR006120">
    <property type="entry name" value="Resolvase_HTH_dom"/>
</dbReference>
<dbReference type="Gene3D" id="1.10.10.60">
    <property type="entry name" value="Homeodomain-like"/>
    <property type="match status" value="1"/>
</dbReference>
<dbReference type="RefSeq" id="WP_010408953.1">
    <property type="nucleotide sequence ID" value="NZ_KQ130440.1"/>
</dbReference>
<dbReference type="CDD" id="cd03768">
    <property type="entry name" value="SR_ResInv"/>
    <property type="match status" value="1"/>
</dbReference>
<dbReference type="PATRIC" id="fig|1420583.3.peg.4478"/>
<protein>
    <submittedName>
        <fullName evidence="9">Invertase</fullName>
    </submittedName>
</protein>
<dbReference type="GO" id="GO:0003677">
    <property type="term" value="F:DNA binding"/>
    <property type="evidence" value="ECO:0007669"/>
    <property type="project" value="UniProtKB-KW"/>
</dbReference>
<evidence type="ECO:0000313" key="10">
    <source>
        <dbReference type="Proteomes" id="UP000052232"/>
    </source>
</evidence>
<dbReference type="PANTHER" id="PTHR30461:SF2">
    <property type="entry name" value="SERINE RECOMBINASE PINE-RELATED"/>
    <property type="match status" value="1"/>
</dbReference>
<keyword evidence="3" id="KW-0230">DNA invertase</keyword>
<dbReference type="Pfam" id="PF02796">
    <property type="entry name" value="HTH_7"/>
    <property type="match status" value="1"/>
</dbReference>
<dbReference type="PROSITE" id="PS51736">
    <property type="entry name" value="RECOMBINASES_3"/>
    <property type="match status" value="1"/>
</dbReference>
<comment type="caution">
    <text evidence="9">The sequence shown here is derived from an EMBL/GenBank/DDBJ whole genome shotgun (WGS) entry which is preliminary data.</text>
</comment>
<evidence type="ECO:0000256" key="5">
    <source>
        <dbReference type="ARBA" id="ARBA00023172"/>
    </source>
</evidence>
<dbReference type="SMART" id="SM00857">
    <property type="entry name" value="Resolvase"/>
    <property type="match status" value="1"/>
</dbReference>
<evidence type="ECO:0000256" key="1">
    <source>
        <dbReference type="ARBA" id="ARBA00009913"/>
    </source>
</evidence>
<evidence type="ECO:0000256" key="6">
    <source>
        <dbReference type="PIRSR" id="PIRSR606118-50"/>
    </source>
</evidence>
<gene>
    <name evidence="9" type="ORF">V473_23335</name>
</gene>
<dbReference type="InterPro" id="IPR006119">
    <property type="entry name" value="Resolv_N"/>
</dbReference>
<dbReference type="FunFam" id="3.40.50.1390:FF:000001">
    <property type="entry name" value="DNA recombinase"/>
    <property type="match status" value="1"/>
</dbReference>
<reference evidence="9 10" key="1">
    <citation type="journal article" date="2015" name="G3 (Bethesda)">
        <title>Insights into Ongoing Evolution of the Hexachlorocyclohexane Catabolic Pathway from Comparative Genomics of Ten Sphingomonadaceae Strains.</title>
        <authorList>
            <person name="Pearce S.L."/>
            <person name="Oakeshott J.G."/>
            <person name="Pandey G."/>
        </authorList>
    </citation>
    <scope>NUCLEOTIDE SEQUENCE [LARGE SCALE GENOMIC DNA]</scope>
    <source>
        <strain evidence="9 10">LL01</strain>
    </source>
</reference>
<dbReference type="GO" id="GO:0000150">
    <property type="term" value="F:DNA strand exchange activity"/>
    <property type="evidence" value="ECO:0007669"/>
    <property type="project" value="UniProtKB-KW"/>
</dbReference>
<dbReference type="STRING" id="1420583.V473_23335"/>
<accession>A0A0J7XIU9</accession>
<dbReference type="SUPFAM" id="SSF53041">
    <property type="entry name" value="Resolvase-like"/>
    <property type="match status" value="1"/>
</dbReference>
<evidence type="ECO:0000313" key="9">
    <source>
        <dbReference type="EMBL" id="KMS51569.1"/>
    </source>
</evidence>
<evidence type="ECO:0000259" key="8">
    <source>
        <dbReference type="PROSITE" id="PS51736"/>
    </source>
</evidence>